<dbReference type="Gene3D" id="1.10.1060.10">
    <property type="entry name" value="Alpha-helical ferredoxin"/>
    <property type="match status" value="1"/>
</dbReference>
<dbReference type="PRINTS" id="PR00368">
    <property type="entry name" value="FADPNR"/>
</dbReference>
<accession>A0A0F3MVG9</accession>
<dbReference type="SUPFAM" id="SSF63380">
    <property type="entry name" value="Riboflavin synthase domain-like"/>
    <property type="match status" value="1"/>
</dbReference>
<dbReference type="Gene3D" id="3.50.50.60">
    <property type="entry name" value="FAD/NAD(P)-binding domain"/>
    <property type="match status" value="1"/>
</dbReference>
<dbReference type="PANTHER" id="PTHR43513:SF3">
    <property type="entry name" value="DIHYDROOROTATE DEHYDROGENASE B (NAD(+)), ELECTRON TRANSFER SUBUNIT-RELATED"/>
    <property type="match status" value="1"/>
</dbReference>
<organism evidence="2 3">
    <name type="scientific">Rickettsia felis str. Pedreira</name>
    <dbReference type="NCBI Taxonomy" id="1359196"/>
    <lineage>
        <taxon>Bacteria</taxon>
        <taxon>Pseudomonadati</taxon>
        <taxon>Pseudomonadota</taxon>
        <taxon>Alphaproteobacteria</taxon>
        <taxon>Rickettsiales</taxon>
        <taxon>Rickettsiaceae</taxon>
        <taxon>Rickettsieae</taxon>
        <taxon>Rickettsia</taxon>
        <taxon>spotted fever group</taxon>
    </lineage>
</organism>
<dbReference type="SUPFAM" id="SSF51971">
    <property type="entry name" value="Nucleotide-binding domain"/>
    <property type="match status" value="1"/>
</dbReference>
<dbReference type="InterPro" id="IPR009051">
    <property type="entry name" value="Helical_ferredxn"/>
</dbReference>
<dbReference type="InterPro" id="IPR050353">
    <property type="entry name" value="PyrK_electron_transfer"/>
</dbReference>
<proteinExistence type="predicted"/>
<dbReference type="Pfam" id="PF07992">
    <property type="entry name" value="Pyr_redox_2"/>
    <property type="match status" value="1"/>
</dbReference>
<dbReference type="AlphaFoldDB" id="A0A0F3MVG9"/>
<dbReference type="GO" id="GO:0016491">
    <property type="term" value="F:oxidoreductase activity"/>
    <property type="evidence" value="ECO:0007669"/>
    <property type="project" value="InterPro"/>
</dbReference>
<name>A0A0F3MVG9_RICFI</name>
<sequence length="1075" mass="123097">MKLGFNLDFNELDLTGLKKLDQIFLDYLFKADKSLHKDLMLFRSTPLSIIPQDYSEFLLKISPHLDDFLAELFCISKEVTISRLKHKDFDIIYECKRKFVQRVAVKKYPPEKIKDIDFEDVYLKLTDLIGTNFTSREFAKQIIIWQQDEKNFAEELDIAARYAACRVSFRGLTATNRHCERLQEAWQSHKNVLRLPRRGFASPRNDGKVDPVARPRDDTLFSQDDILFNLPQKLDKENLIDDKKILKYQKNERVDFDYTDSFLNLDEALNASHYCIYCHKQSKDSCSKGLLQPQNRHCEERSDVAISSNLLRLPRSFQSRSSDGLKQGCPLKQKISEMNYVKAQGFNLSALAIIVIDNPMVAATGHRICNDCSRACIYQKQDPVNIPLIESNILEETLKLPYGLEIYLLLTRWNPLNIYAPLPKKPTNYNILVTGLGPAGFSLSYYLLRSGHNVTAIDGLKITPLPFNVHKPIKFWHEYKNLLSERMPRGFGGVAEYGITVRWDKNNLDILRLILERNNNFKYYDGVALDFNITKEQAFDLGFDHIAFCIGAGQPKVLDIENFEAKGVKTASDFLMTLQSGGAFLKNSNTNMVIRMPIAVIGGGLTSLDAATESLYYYKKQVEEFAKNYIEKDLTDEDKKIAEEFIAHARLFKEAKSNEELRKVFNKLGGATVYYRGRLQDSSAYKLNHEELIYTLALGVDFKENMQPLRINVDKYGHVEGVEFKTRHCEQSKTAWQSQEFSLTRLPRQCYAFPRNDVKAKTVIMAIGIENNTQFDENKYSYFGDCNPKYLGSVVKALASSKEGYEAINKILINNAPSFKNSYKDFCTQLDYLLISRIHKINILDDKTFELIIHSPLAAKNFKFGQFFRLQNYSEDIARLIEPVALSATDIDVEKGLIKFVIYEVGKSTSLCKTLSENEKVALMGPTGSPLEVPQNKKIVIVDSEVGNIGLLKVLKENNNEVIFVTYPDIKIRKLVSVDIVIINTSPDIIEELQSLKNEIFGENTELIVSVNSSMQCMMKGICGQCIQKVKGEQKYIFACSRQNQNAEIVDFKSLKTRLRQNSLQEKMLRHCERL</sequence>
<dbReference type="InterPro" id="IPR023753">
    <property type="entry name" value="FAD/NAD-binding_dom"/>
</dbReference>
<dbReference type="GO" id="GO:0051536">
    <property type="term" value="F:iron-sulfur cluster binding"/>
    <property type="evidence" value="ECO:0007669"/>
    <property type="project" value="InterPro"/>
</dbReference>
<evidence type="ECO:0000313" key="3">
    <source>
        <dbReference type="Proteomes" id="UP000033475"/>
    </source>
</evidence>
<dbReference type="InterPro" id="IPR017938">
    <property type="entry name" value="Riboflavin_synthase-like_b-brl"/>
</dbReference>
<feature type="domain" description="FAD/NAD(P)-binding" evidence="1">
    <location>
        <begin position="429"/>
        <end position="613"/>
    </location>
</feature>
<comment type="caution">
    <text evidence="2">The sequence shown here is derived from an EMBL/GenBank/DDBJ whole genome shotgun (WGS) entry which is preliminary data.</text>
</comment>
<dbReference type="Proteomes" id="UP000033475">
    <property type="component" value="Unassembled WGS sequence"/>
</dbReference>
<evidence type="ECO:0000259" key="1">
    <source>
        <dbReference type="Pfam" id="PF07992"/>
    </source>
</evidence>
<dbReference type="PANTHER" id="PTHR43513">
    <property type="entry name" value="DIHYDROOROTATE DEHYDROGENASE B (NAD(+)), ELECTRON TRANSFER SUBUNIT"/>
    <property type="match status" value="1"/>
</dbReference>
<protein>
    <submittedName>
        <fullName evidence="2">Pyridine nucleotide-disulfide oxidoreductase family protein</fullName>
    </submittedName>
</protein>
<gene>
    <name evidence="2" type="ORF">RFEPED_0936</name>
</gene>
<reference evidence="2 3" key="1">
    <citation type="submission" date="2015-01" db="EMBL/GenBank/DDBJ databases">
        <title>Genome Sequencing of Rickettsiales.</title>
        <authorList>
            <person name="Daugherty S.C."/>
            <person name="Su Q."/>
            <person name="Abolude K."/>
            <person name="Beier-Sexton M."/>
            <person name="Carlyon J.A."/>
            <person name="Carter R."/>
            <person name="Day N.P."/>
            <person name="Dumler S.J."/>
            <person name="Dyachenko V."/>
            <person name="Godinez A."/>
            <person name="Kurtti T.J."/>
            <person name="Lichay M."/>
            <person name="Mullins K.E."/>
            <person name="Ott S."/>
            <person name="Pappas-Brown V."/>
            <person name="Paris D.H."/>
            <person name="Patel P."/>
            <person name="Richards A.L."/>
            <person name="Sadzewicz L."/>
            <person name="Sears K."/>
            <person name="Seidman D."/>
            <person name="Sengamalay N."/>
            <person name="Stenos J."/>
            <person name="Tallon L.J."/>
            <person name="Vincent G."/>
            <person name="Fraser C.M."/>
            <person name="Munderloh U."/>
            <person name="Dunning-Hotopp J.C."/>
        </authorList>
    </citation>
    <scope>NUCLEOTIDE SEQUENCE [LARGE SCALE GENOMIC DNA]</scope>
    <source>
        <strain evidence="2 3">Pedreira</strain>
    </source>
</reference>
<dbReference type="RefSeq" id="WP_011270362.1">
    <property type="nucleotide sequence ID" value="NZ_LANQ01000001.1"/>
</dbReference>
<dbReference type="NCBIfam" id="NF005128">
    <property type="entry name" value="PRK06567.1"/>
    <property type="match status" value="1"/>
</dbReference>
<dbReference type="EMBL" id="LANQ01000001">
    <property type="protein sequence ID" value="KJV58549.1"/>
    <property type="molecule type" value="Genomic_DNA"/>
</dbReference>
<dbReference type="PATRIC" id="fig|1359196.3.peg.908"/>
<dbReference type="Gene3D" id="2.40.30.10">
    <property type="entry name" value="Translation factors"/>
    <property type="match status" value="1"/>
</dbReference>
<evidence type="ECO:0000313" key="2">
    <source>
        <dbReference type="EMBL" id="KJV58549.1"/>
    </source>
</evidence>
<dbReference type="InterPro" id="IPR036188">
    <property type="entry name" value="FAD/NAD-bd_sf"/>
</dbReference>